<dbReference type="EMBL" id="CP060695">
    <property type="protein sequence ID" value="QNM86202.1"/>
    <property type="molecule type" value="Genomic_DNA"/>
</dbReference>
<feature type="chain" id="PRO_5028831936" description="Lipoprotein" evidence="1">
    <location>
        <begin position="21"/>
        <end position="169"/>
    </location>
</feature>
<feature type="signal peptide" evidence="1">
    <location>
        <begin position="1"/>
        <end position="20"/>
    </location>
</feature>
<evidence type="ECO:0000256" key="1">
    <source>
        <dbReference type="SAM" id="SignalP"/>
    </source>
</evidence>
<evidence type="ECO:0008006" key="4">
    <source>
        <dbReference type="Google" id="ProtNLM"/>
    </source>
</evidence>
<proteinExistence type="predicted"/>
<dbReference type="RefSeq" id="WP_187483084.1">
    <property type="nucleotide sequence ID" value="NZ_CP060695.1"/>
</dbReference>
<dbReference type="Proteomes" id="UP000515808">
    <property type="component" value="Chromosome"/>
</dbReference>
<sequence length="169" mass="19997">MKIKILSILVLLILSCSSLKQNGGELLKNNKNIEIAKILILKDNDSLYFNELRLHLSSALHTKKYMFKKFGQWDEAIKINEFKNYLIWKKCRLFEDKEEFYTVTASGVENRKEMYSSIVIQNKDNNDLFSENSKLKDTLISMFYYGTKKTNLSSDKFYNEYLKMRKSIE</sequence>
<name>A0A7G9LC53_9FLAO</name>
<dbReference type="KEGG" id="ppec:H9W90_03520"/>
<dbReference type="PROSITE" id="PS51257">
    <property type="entry name" value="PROKAR_LIPOPROTEIN"/>
    <property type="match status" value="1"/>
</dbReference>
<evidence type="ECO:0000313" key="2">
    <source>
        <dbReference type="EMBL" id="QNM86202.1"/>
    </source>
</evidence>
<protein>
    <recommendedName>
        <fullName evidence="4">Lipoprotein</fullName>
    </recommendedName>
</protein>
<keyword evidence="3" id="KW-1185">Reference proteome</keyword>
<reference evidence="2 3" key="1">
    <citation type="submission" date="2020-08" db="EMBL/GenBank/DDBJ databases">
        <title>Polaribacter sp. L12M9 isolated from gut of the Korean scallop.</title>
        <authorList>
            <person name="Jeong Y.S."/>
        </authorList>
    </citation>
    <scope>NUCLEOTIDE SEQUENCE [LARGE SCALE GENOMIC DNA]</scope>
    <source>
        <strain evidence="2 3">L12M9</strain>
    </source>
</reference>
<keyword evidence="1" id="KW-0732">Signal</keyword>
<evidence type="ECO:0000313" key="3">
    <source>
        <dbReference type="Proteomes" id="UP000515808"/>
    </source>
</evidence>
<accession>A0A7G9LC53</accession>
<organism evidence="2 3">
    <name type="scientific">Polaribacter pectinis</name>
    <dbReference type="NCBI Taxonomy" id="2738844"/>
    <lineage>
        <taxon>Bacteria</taxon>
        <taxon>Pseudomonadati</taxon>
        <taxon>Bacteroidota</taxon>
        <taxon>Flavobacteriia</taxon>
        <taxon>Flavobacteriales</taxon>
        <taxon>Flavobacteriaceae</taxon>
    </lineage>
</organism>
<dbReference type="AlphaFoldDB" id="A0A7G9LC53"/>
<gene>
    <name evidence="2" type="ORF">H9W90_03520</name>
</gene>